<accession>A0A381Z628</accession>
<protein>
    <submittedName>
        <fullName evidence="2">Uncharacterized protein</fullName>
    </submittedName>
</protein>
<proteinExistence type="predicted"/>
<dbReference type="EMBL" id="UINC01019935">
    <property type="protein sequence ID" value="SVA84207.1"/>
    <property type="molecule type" value="Genomic_DNA"/>
</dbReference>
<name>A0A381Z628_9ZZZZ</name>
<evidence type="ECO:0000256" key="1">
    <source>
        <dbReference type="SAM" id="MobiDB-lite"/>
    </source>
</evidence>
<dbReference type="AlphaFoldDB" id="A0A381Z628"/>
<evidence type="ECO:0000313" key="2">
    <source>
        <dbReference type="EMBL" id="SVA84207.1"/>
    </source>
</evidence>
<sequence>MKTKTKTKSVAAHKQVAKRKYRTAKTRIAKVADSVRPGRPPLPLNKLKVRVSYTLAPKIQKALRRAARQERRTQVSIVETALSRFLKIKS</sequence>
<organism evidence="2">
    <name type="scientific">marine metagenome</name>
    <dbReference type="NCBI Taxonomy" id="408172"/>
    <lineage>
        <taxon>unclassified sequences</taxon>
        <taxon>metagenomes</taxon>
        <taxon>ecological metagenomes</taxon>
    </lineage>
</organism>
<feature type="region of interest" description="Disordered" evidence="1">
    <location>
        <begin position="1"/>
        <end position="23"/>
    </location>
</feature>
<gene>
    <name evidence="2" type="ORF">METZ01_LOCUS137061</name>
</gene>
<reference evidence="2" key="1">
    <citation type="submission" date="2018-05" db="EMBL/GenBank/DDBJ databases">
        <authorList>
            <person name="Lanie J.A."/>
            <person name="Ng W.-L."/>
            <person name="Kazmierczak K.M."/>
            <person name="Andrzejewski T.M."/>
            <person name="Davidsen T.M."/>
            <person name="Wayne K.J."/>
            <person name="Tettelin H."/>
            <person name="Glass J.I."/>
            <person name="Rusch D."/>
            <person name="Podicherti R."/>
            <person name="Tsui H.-C.T."/>
            <person name="Winkler M.E."/>
        </authorList>
    </citation>
    <scope>NUCLEOTIDE SEQUENCE</scope>
</reference>